<accession>A0A6G1K9U6</accession>
<dbReference type="Proteomes" id="UP000799428">
    <property type="component" value="Unassembled WGS sequence"/>
</dbReference>
<protein>
    <submittedName>
        <fullName evidence="1">Uncharacterized protein</fullName>
    </submittedName>
</protein>
<dbReference type="AlphaFoldDB" id="A0A6G1K9U6"/>
<organism evidence="1 2">
    <name type="scientific">Pleomassaria siparia CBS 279.74</name>
    <dbReference type="NCBI Taxonomy" id="1314801"/>
    <lineage>
        <taxon>Eukaryota</taxon>
        <taxon>Fungi</taxon>
        <taxon>Dikarya</taxon>
        <taxon>Ascomycota</taxon>
        <taxon>Pezizomycotina</taxon>
        <taxon>Dothideomycetes</taxon>
        <taxon>Pleosporomycetidae</taxon>
        <taxon>Pleosporales</taxon>
        <taxon>Pleomassariaceae</taxon>
        <taxon>Pleomassaria</taxon>
    </lineage>
</organism>
<evidence type="ECO:0000313" key="1">
    <source>
        <dbReference type="EMBL" id="KAF2709669.1"/>
    </source>
</evidence>
<evidence type="ECO:0000313" key="2">
    <source>
        <dbReference type="Proteomes" id="UP000799428"/>
    </source>
</evidence>
<gene>
    <name evidence="1" type="ORF">K504DRAFT_279470</name>
</gene>
<reference evidence="1" key="1">
    <citation type="journal article" date="2020" name="Stud. Mycol.">
        <title>101 Dothideomycetes genomes: a test case for predicting lifestyles and emergence of pathogens.</title>
        <authorList>
            <person name="Haridas S."/>
            <person name="Albert R."/>
            <person name="Binder M."/>
            <person name="Bloem J."/>
            <person name="Labutti K."/>
            <person name="Salamov A."/>
            <person name="Andreopoulos B."/>
            <person name="Baker S."/>
            <person name="Barry K."/>
            <person name="Bills G."/>
            <person name="Bluhm B."/>
            <person name="Cannon C."/>
            <person name="Castanera R."/>
            <person name="Culley D."/>
            <person name="Daum C."/>
            <person name="Ezra D."/>
            <person name="Gonzalez J."/>
            <person name="Henrissat B."/>
            <person name="Kuo A."/>
            <person name="Liang C."/>
            <person name="Lipzen A."/>
            <person name="Lutzoni F."/>
            <person name="Magnuson J."/>
            <person name="Mondo S."/>
            <person name="Nolan M."/>
            <person name="Ohm R."/>
            <person name="Pangilinan J."/>
            <person name="Park H.-J."/>
            <person name="Ramirez L."/>
            <person name="Alfaro M."/>
            <person name="Sun H."/>
            <person name="Tritt A."/>
            <person name="Yoshinaga Y."/>
            <person name="Zwiers L.-H."/>
            <person name="Turgeon B."/>
            <person name="Goodwin S."/>
            <person name="Spatafora J."/>
            <person name="Crous P."/>
            <person name="Grigoriev I."/>
        </authorList>
    </citation>
    <scope>NUCLEOTIDE SEQUENCE</scope>
    <source>
        <strain evidence="1">CBS 279.74</strain>
    </source>
</reference>
<dbReference type="EMBL" id="MU005770">
    <property type="protein sequence ID" value="KAF2709669.1"/>
    <property type="molecule type" value="Genomic_DNA"/>
</dbReference>
<proteinExistence type="predicted"/>
<sequence length="159" mass="17812">MPAAKWSRLVSFTLWPCKSLSRGRSVRSGSRRTFLDHDLAWHSDFIQSMYSVLCTGNRGSGGPMGLNIVHHRKLWQCDKAMVPYRRFVDLLSVDVVSILLHASGGEEAQAGTRDMTFIYHVHGCNHPTTSLEVGCEQDRNSLCTVYGPIRTDEDGDQKS</sequence>
<keyword evidence="2" id="KW-1185">Reference proteome</keyword>
<name>A0A6G1K9U6_9PLEO</name>